<sequence>MTSASETISSICLSTAEQLDILRMILHTHIPQDEESTIDGKQSAQSDSQPSQDITYRSNTSLDDDTTGSQQRQISEEWMDDSSDDTRRQGGDTALLKSAIRNKRARREKHYEVDGTALRSSDKPDALTSVR</sequence>
<feature type="region of interest" description="Disordered" evidence="1">
    <location>
        <begin position="32"/>
        <end position="131"/>
    </location>
</feature>
<protein>
    <submittedName>
        <fullName evidence="2">Uncharacterized protein</fullName>
    </submittedName>
</protein>
<accession>A0ABZ1CPE2</accession>
<dbReference type="EMBL" id="CP141881">
    <property type="protein sequence ID" value="WRT63609.1"/>
    <property type="molecule type" value="Genomic_DNA"/>
</dbReference>
<proteinExistence type="predicted"/>
<evidence type="ECO:0000256" key="1">
    <source>
        <dbReference type="SAM" id="MobiDB-lite"/>
    </source>
</evidence>
<gene>
    <name evidence="2" type="ORF">IL334_000532</name>
</gene>
<keyword evidence="3" id="KW-1185">Reference proteome</keyword>
<feature type="compositionally biased region" description="Low complexity" evidence="1">
    <location>
        <begin position="42"/>
        <end position="53"/>
    </location>
</feature>
<reference evidence="2 3" key="1">
    <citation type="submission" date="2024-01" db="EMBL/GenBank/DDBJ databases">
        <title>Comparative genomics of Cryptococcus and Kwoniella reveals pathogenesis evolution and contrasting modes of karyotype evolution via chromosome fusion or intercentromeric recombination.</title>
        <authorList>
            <person name="Coelho M.A."/>
            <person name="David-Palma M."/>
            <person name="Shea T."/>
            <person name="Bowers K."/>
            <person name="McGinley-Smith S."/>
            <person name="Mohammad A.W."/>
            <person name="Gnirke A."/>
            <person name="Yurkov A.M."/>
            <person name="Nowrousian M."/>
            <person name="Sun S."/>
            <person name="Cuomo C.A."/>
            <person name="Heitman J."/>
        </authorList>
    </citation>
    <scope>NUCLEOTIDE SEQUENCE [LARGE SCALE GENOMIC DNA]</scope>
    <source>
        <strain evidence="2">CBS 11374</strain>
    </source>
</reference>
<dbReference type="RefSeq" id="XP_062788349.1">
    <property type="nucleotide sequence ID" value="XM_062932298.1"/>
</dbReference>
<evidence type="ECO:0000313" key="3">
    <source>
        <dbReference type="Proteomes" id="UP001329825"/>
    </source>
</evidence>
<dbReference type="GeneID" id="87952663"/>
<feature type="compositionally biased region" description="Polar residues" evidence="1">
    <location>
        <begin position="54"/>
        <end position="73"/>
    </location>
</feature>
<dbReference type="Proteomes" id="UP001329825">
    <property type="component" value="Chromosome 1"/>
</dbReference>
<organism evidence="2 3">
    <name type="scientific">Kwoniella shivajii</name>
    <dbReference type="NCBI Taxonomy" id="564305"/>
    <lineage>
        <taxon>Eukaryota</taxon>
        <taxon>Fungi</taxon>
        <taxon>Dikarya</taxon>
        <taxon>Basidiomycota</taxon>
        <taxon>Agaricomycotina</taxon>
        <taxon>Tremellomycetes</taxon>
        <taxon>Tremellales</taxon>
        <taxon>Cryptococcaceae</taxon>
        <taxon>Kwoniella</taxon>
    </lineage>
</organism>
<name>A0ABZ1CPE2_9TREE</name>
<evidence type="ECO:0000313" key="2">
    <source>
        <dbReference type="EMBL" id="WRT63609.1"/>
    </source>
</evidence>